<dbReference type="PANTHER" id="PTHR48111">
    <property type="entry name" value="REGULATOR OF RPOS"/>
    <property type="match status" value="1"/>
</dbReference>
<dbReference type="Pfam" id="PF00486">
    <property type="entry name" value="Trans_reg_C"/>
    <property type="match status" value="1"/>
</dbReference>
<dbReference type="PROSITE" id="PS50110">
    <property type="entry name" value="RESPONSE_REGULATORY"/>
    <property type="match status" value="1"/>
</dbReference>
<dbReference type="Gene3D" id="1.10.10.10">
    <property type="entry name" value="Winged helix-like DNA-binding domain superfamily/Winged helix DNA-binding domain"/>
    <property type="match status" value="1"/>
</dbReference>
<keyword evidence="1 3" id="KW-0238">DNA-binding</keyword>
<dbReference type="InterPro" id="IPR036388">
    <property type="entry name" value="WH-like_DNA-bd_sf"/>
</dbReference>
<evidence type="ECO:0000313" key="7">
    <source>
        <dbReference type="Proteomes" id="UP001589608"/>
    </source>
</evidence>
<feature type="domain" description="Response regulatory" evidence="4">
    <location>
        <begin position="2"/>
        <end position="116"/>
    </location>
</feature>
<feature type="domain" description="OmpR/PhoB-type" evidence="5">
    <location>
        <begin position="124"/>
        <end position="222"/>
    </location>
</feature>
<dbReference type="InterPro" id="IPR011006">
    <property type="entry name" value="CheY-like_superfamily"/>
</dbReference>
<dbReference type="InterPro" id="IPR001789">
    <property type="entry name" value="Sig_transdc_resp-reg_receiver"/>
</dbReference>
<dbReference type="CDD" id="cd19935">
    <property type="entry name" value="REC_OmpR_CusR-like"/>
    <property type="match status" value="1"/>
</dbReference>
<evidence type="ECO:0000259" key="5">
    <source>
        <dbReference type="PROSITE" id="PS51755"/>
    </source>
</evidence>
<evidence type="ECO:0000256" key="3">
    <source>
        <dbReference type="PROSITE-ProRule" id="PRU01091"/>
    </source>
</evidence>
<dbReference type="SMART" id="SM00862">
    <property type="entry name" value="Trans_reg_C"/>
    <property type="match status" value="1"/>
</dbReference>
<evidence type="ECO:0000256" key="1">
    <source>
        <dbReference type="ARBA" id="ARBA00023125"/>
    </source>
</evidence>
<feature type="modified residue" description="4-aspartylphosphate" evidence="2">
    <location>
        <position position="51"/>
    </location>
</feature>
<dbReference type="Proteomes" id="UP001589608">
    <property type="component" value="Unassembled WGS sequence"/>
</dbReference>
<dbReference type="SUPFAM" id="SSF52172">
    <property type="entry name" value="CheY-like"/>
    <property type="match status" value="1"/>
</dbReference>
<dbReference type="Gene3D" id="3.40.50.2300">
    <property type="match status" value="1"/>
</dbReference>
<dbReference type="InterPro" id="IPR001867">
    <property type="entry name" value="OmpR/PhoB-type_DNA-bd"/>
</dbReference>
<name>A0ABV5M9P1_9ACTN</name>
<dbReference type="EMBL" id="JBHMCA010000042">
    <property type="protein sequence ID" value="MFB9445413.1"/>
    <property type="molecule type" value="Genomic_DNA"/>
</dbReference>
<evidence type="ECO:0000259" key="4">
    <source>
        <dbReference type="PROSITE" id="PS50110"/>
    </source>
</evidence>
<organism evidence="6 7">
    <name type="scientific">Dactylosporangium vinaceum</name>
    <dbReference type="NCBI Taxonomy" id="53362"/>
    <lineage>
        <taxon>Bacteria</taxon>
        <taxon>Bacillati</taxon>
        <taxon>Actinomycetota</taxon>
        <taxon>Actinomycetes</taxon>
        <taxon>Micromonosporales</taxon>
        <taxon>Micromonosporaceae</taxon>
        <taxon>Dactylosporangium</taxon>
    </lineage>
</organism>
<dbReference type="CDD" id="cd00383">
    <property type="entry name" value="trans_reg_C"/>
    <property type="match status" value="1"/>
</dbReference>
<dbReference type="InterPro" id="IPR039420">
    <property type="entry name" value="WalR-like"/>
</dbReference>
<reference evidence="6 7" key="1">
    <citation type="submission" date="2024-09" db="EMBL/GenBank/DDBJ databases">
        <authorList>
            <person name="Sun Q."/>
            <person name="Mori K."/>
        </authorList>
    </citation>
    <scope>NUCLEOTIDE SEQUENCE [LARGE SCALE GENOMIC DNA]</scope>
    <source>
        <strain evidence="6 7">JCM 3307</strain>
    </source>
</reference>
<comment type="caution">
    <text evidence="6">The sequence shown here is derived from an EMBL/GenBank/DDBJ whole genome shotgun (WGS) entry which is preliminary data.</text>
</comment>
<sequence length="224" mass="24843">MRVLVVEDEKRLAETLRWGLVAEGYAVDVANDGPDGLELAMSNPYQAIILDIMLPRMNGYRVCAELRTQGITTPVLMLTAKNGEYDEAEALDTGADDFLSKPFSYVVLQARLRALIRRGRTGGSSVLTFGDLAVDQARRTVMRAGQPITLTTKEFAVLECLLRHDGSAVTKREILDEVWDMAYQGDPNIVEVYVSALRRKVDAPFGRRTIATVRGVGYRMVSDD</sequence>
<evidence type="ECO:0000256" key="2">
    <source>
        <dbReference type="PROSITE-ProRule" id="PRU00169"/>
    </source>
</evidence>
<dbReference type="RefSeq" id="WP_223103777.1">
    <property type="nucleotide sequence ID" value="NZ_CP061913.1"/>
</dbReference>
<dbReference type="Pfam" id="PF00072">
    <property type="entry name" value="Response_reg"/>
    <property type="match status" value="1"/>
</dbReference>
<keyword evidence="7" id="KW-1185">Reference proteome</keyword>
<dbReference type="SMART" id="SM00448">
    <property type="entry name" value="REC"/>
    <property type="match status" value="1"/>
</dbReference>
<feature type="DNA-binding region" description="OmpR/PhoB-type" evidence="3">
    <location>
        <begin position="124"/>
        <end position="222"/>
    </location>
</feature>
<evidence type="ECO:0000313" key="6">
    <source>
        <dbReference type="EMBL" id="MFB9445413.1"/>
    </source>
</evidence>
<proteinExistence type="predicted"/>
<dbReference type="PROSITE" id="PS51755">
    <property type="entry name" value="OMPR_PHOB"/>
    <property type="match status" value="1"/>
</dbReference>
<dbReference type="PANTHER" id="PTHR48111:SF36">
    <property type="entry name" value="TRANSCRIPTIONAL REGULATORY PROTEIN CUTR"/>
    <property type="match status" value="1"/>
</dbReference>
<keyword evidence="2" id="KW-0597">Phosphoprotein</keyword>
<gene>
    <name evidence="6" type="ORF">ACFFTR_20250</name>
</gene>
<accession>A0ABV5M9P1</accession>
<protein>
    <submittedName>
        <fullName evidence="6">Response regulator transcription factor</fullName>
    </submittedName>
</protein>